<sequence>MNRTRGFVNLNRFKSGRAIKRLNKITYDKCKQKVGKEKGK</sequence>
<organism evidence="1">
    <name type="scientific">marine sediment metagenome</name>
    <dbReference type="NCBI Taxonomy" id="412755"/>
    <lineage>
        <taxon>unclassified sequences</taxon>
        <taxon>metagenomes</taxon>
        <taxon>ecological metagenomes</taxon>
    </lineage>
</organism>
<accession>X1EBJ4</accession>
<proteinExistence type="predicted"/>
<evidence type="ECO:0000313" key="1">
    <source>
        <dbReference type="EMBL" id="GAH29957.1"/>
    </source>
</evidence>
<gene>
    <name evidence="1" type="ORF">S03H2_06058</name>
</gene>
<name>X1EBJ4_9ZZZZ</name>
<protein>
    <submittedName>
        <fullName evidence="1">Uncharacterized protein</fullName>
    </submittedName>
</protein>
<comment type="caution">
    <text evidence="1">The sequence shown here is derived from an EMBL/GenBank/DDBJ whole genome shotgun (WGS) entry which is preliminary data.</text>
</comment>
<reference evidence="1" key="1">
    <citation type="journal article" date="2014" name="Front. Microbiol.">
        <title>High frequency of phylogenetically diverse reductive dehalogenase-homologous genes in deep subseafloor sedimentary metagenomes.</title>
        <authorList>
            <person name="Kawai M."/>
            <person name="Futagami T."/>
            <person name="Toyoda A."/>
            <person name="Takaki Y."/>
            <person name="Nishi S."/>
            <person name="Hori S."/>
            <person name="Arai W."/>
            <person name="Tsubouchi T."/>
            <person name="Morono Y."/>
            <person name="Uchiyama I."/>
            <person name="Ito T."/>
            <person name="Fujiyama A."/>
            <person name="Inagaki F."/>
            <person name="Takami H."/>
        </authorList>
    </citation>
    <scope>NUCLEOTIDE SEQUENCE</scope>
    <source>
        <strain evidence="1">Expedition CK06-06</strain>
    </source>
</reference>
<dbReference type="EMBL" id="BARU01002598">
    <property type="protein sequence ID" value="GAH29957.1"/>
    <property type="molecule type" value="Genomic_DNA"/>
</dbReference>
<dbReference type="AlphaFoldDB" id="X1EBJ4"/>